<feature type="transmembrane region" description="Helical" evidence="1">
    <location>
        <begin position="284"/>
        <end position="312"/>
    </location>
</feature>
<protein>
    <recommendedName>
        <fullName evidence="5">DUF916 domain-containing protein</fullName>
    </recommendedName>
</protein>
<dbReference type="EMBL" id="MFGB01000025">
    <property type="protein sequence ID" value="OGF24928.1"/>
    <property type="molecule type" value="Genomic_DNA"/>
</dbReference>
<feature type="chain" id="PRO_5009521178" description="DUF916 domain-containing protein" evidence="2">
    <location>
        <begin position="21"/>
        <end position="371"/>
    </location>
</feature>
<accession>A0A1F5SE07</accession>
<dbReference type="STRING" id="1797994.A2227_04540"/>
<keyword evidence="1" id="KW-0472">Membrane</keyword>
<sequence>MIKKLLIFFSLIILAAAVLADPAPAEAQTIGIKVSPVKVEEVVDPGQVLEEYLKVTNESDIPKTLYVYLRDFKAEGESGQARLISPGSEEGYFLASWIEAPTEGIDFAPGEEKIISYRINVPAETGPGGYYGAIVMGTEPPKIDGTTEDKGAGIAVAQQTASLILLRVKGDVFEEAKIREFNTDKRFYGAPFDVGFTVRIENAGNVHVKPYGTIAVTNMLGKEVKLIRVNEKGGNILPGGTRSFADMNWKGSGGFGRYKATLGLTYGVSAEEGGQGKSSLMAGLYFWVIPWKIIIPVFLTLFLLSGLFFLFLRLYRNKAIRRAMEEAGMGHVRYVPKFEGPSPTLHLLLIILVVFIILLLITGGVYLIFFA</sequence>
<reference evidence="3 4" key="1">
    <citation type="journal article" date="2016" name="Nat. Commun.">
        <title>Thousands of microbial genomes shed light on interconnected biogeochemical processes in an aquifer system.</title>
        <authorList>
            <person name="Anantharaman K."/>
            <person name="Brown C.T."/>
            <person name="Hug L.A."/>
            <person name="Sharon I."/>
            <person name="Castelle C.J."/>
            <person name="Probst A.J."/>
            <person name="Thomas B.C."/>
            <person name="Singh A."/>
            <person name="Wilkins M.J."/>
            <person name="Karaoz U."/>
            <person name="Brodie E.L."/>
            <person name="Williams K.H."/>
            <person name="Hubbard S.S."/>
            <person name="Banfield J.F."/>
        </authorList>
    </citation>
    <scope>NUCLEOTIDE SEQUENCE [LARGE SCALE GENOMIC DNA]</scope>
</reference>
<feature type="transmembrane region" description="Helical" evidence="1">
    <location>
        <begin position="347"/>
        <end position="369"/>
    </location>
</feature>
<name>A0A1F5SE07_9BACT</name>
<evidence type="ECO:0008006" key="5">
    <source>
        <dbReference type="Google" id="ProtNLM"/>
    </source>
</evidence>
<evidence type="ECO:0000256" key="2">
    <source>
        <dbReference type="SAM" id="SignalP"/>
    </source>
</evidence>
<comment type="caution">
    <text evidence="3">The sequence shown here is derived from an EMBL/GenBank/DDBJ whole genome shotgun (WGS) entry which is preliminary data.</text>
</comment>
<keyword evidence="1" id="KW-1133">Transmembrane helix</keyword>
<keyword evidence="2" id="KW-0732">Signal</keyword>
<feature type="signal peptide" evidence="2">
    <location>
        <begin position="1"/>
        <end position="20"/>
    </location>
</feature>
<dbReference type="AlphaFoldDB" id="A0A1F5SE07"/>
<dbReference type="Proteomes" id="UP000178367">
    <property type="component" value="Unassembled WGS sequence"/>
</dbReference>
<keyword evidence="1" id="KW-0812">Transmembrane</keyword>
<proteinExistence type="predicted"/>
<evidence type="ECO:0000313" key="3">
    <source>
        <dbReference type="EMBL" id="OGF24928.1"/>
    </source>
</evidence>
<gene>
    <name evidence="3" type="ORF">A2227_04540</name>
</gene>
<organism evidence="3 4">
    <name type="scientific">Candidatus Falkowbacteria bacterium RIFOXYA2_FULL_47_19</name>
    <dbReference type="NCBI Taxonomy" id="1797994"/>
    <lineage>
        <taxon>Bacteria</taxon>
        <taxon>Candidatus Falkowiibacteriota</taxon>
    </lineage>
</organism>
<evidence type="ECO:0000256" key="1">
    <source>
        <dbReference type="SAM" id="Phobius"/>
    </source>
</evidence>
<evidence type="ECO:0000313" key="4">
    <source>
        <dbReference type="Proteomes" id="UP000178367"/>
    </source>
</evidence>